<comment type="caution">
    <text evidence="2">The sequence shown here is derived from an EMBL/GenBank/DDBJ whole genome shotgun (WGS) entry which is preliminary data.</text>
</comment>
<dbReference type="RefSeq" id="WP_066616515.1">
    <property type="nucleotide sequence ID" value="NZ_JBHSYQ010000015.1"/>
</dbReference>
<dbReference type="InterPro" id="IPR058060">
    <property type="entry name" value="HYC_CC_PP"/>
</dbReference>
<name>A0ABW2DQ57_9BACT</name>
<feature type="signal peptide" evidence="1">
    <location>
        <begin position="1"/>
        <end position="25"/>
    </location>
</feature>
<sequence>MRGKLQHIVLLAMAFSILTGSVGMAATERFCAMLGMAPSAMAVEKMEKAGCCAKEEKPVCPDAPVLEKKDCCSLTTTHQKLEVESTLKLTKVEMLAIPAFISNPFPLPPVQEAVVLSTWPFYTDTSPPLAGRDLLHRLHILNI</sequence>
<dbReference type="EMBL" id="JBHSYQ010000015">
    <property type="protein sequence ID" value="MFC6999195.1"/>
    <property type="molecule type" value="Genomic_DNA"/>
</dbReference>
<feature type="chain" id="PRO_5046596704" evidence="1">
    <location>
        <begin position="26"/>
        <end position="143"/>
    </location>
</feature>
<dbReference type="NCBIfam" id="NF047658">
    <property type="entry name" value="HYC_CC_PP"/>
    <property type="match status" value="1"/>
</dbReference>
<keyword evidence="3" id="KW-1185">Reference proteome</keyword>
<accession>A0ABW2DQ57</accession>
<evidence type="ECO:0000313" key="2">
    <source>
        <dbReference type="EMBL" id="MFC6999195.1"/>
    </source>
</evidence>
<keyword evidence="1" id="KW-0732">Signal</keyword>
<proteinExistence type="predicted"/>
<evidence type="ECO:0000313" key="3">
    <source>
        <dbReference type="Proteomes" id="UP001596405"/>
    </source>
</evidence>
<evidence type="ECO:0000256" key="1">
    <source>
        <dbReference type="SAM" id="SignalP"/>
    </source>
</evidence>
<reference evidence="3" key="1">
    <citation type="journal article" date="2019" name="Int. J. Syst. Evol. Microbiol.">
        <title>The Global Catalogue of Microorganisms (GCM) 10K type strain sequencing project: providing services to taxonomists for standard genome sequencing and annotation.</title>
        <authorList>
            <consortium name="The Broad Institute Genomics Platform"/>
            <consortium name="The Broad Institute Genome Sequencing Center for Infectious Disease"/>
            <person name="Wu L."/>
            <person name="Ma J."/>
        </authorList>
    </citation>
    <scope>NUCLEOTIDE SEQUENCE [LARGE SCALE GENOMIC DNA]</scope>
    <source>
        <strain evidence="3">CGMCC 4.7393</strain>
    </source>
</reference>
<protein>
    <submittedName>
        <fullName evidence="2">Uncharacterized protein</fullName>
    </submittedName>
</protein>
<dbReference type="Proteomes" id="UP001596405">
    <property type="component" value="Unassembled WGS sequence"/>
</dbReference>
<organism evidence="2 3">
    <name type="scientific">Rufibacter roseus</name>
    <dbReference type="NCBI Taxonomy" id="1567108"/>
    <lineage>
        <taxon>Bacteria</taxon>
        <taxon>Pseudomonadati</taxon>
        <taxon>Bacteroidota</taxon>
        <taxon>Cytophagia</taxon>
        <taxon>Cytophagales</taxon>
        <taxon>Hymenobacteraceae</taxon>
        <taxon>Rufibacter</taxon>
    </lineage>
</organism>
<gene>
    <name evidence="2" type="ORF">ACFQHR_16285</name>
</gene>